<gene>
    <name evidence="1" type="ORF">RALSY_mp10805</name>
</gene>
<evidence type="ECO:0000313" key="1">
    <source>
        <dbReference type="EMBL" id="CCA88259.1"/>
    </source>
</evidence>
<dbReference type="AlphaFoldDB" id="G3AAB2"/>
<proteinExistence type="predicted"/>
<name>G3AAB2_9RALS</name>
<reference evidence="1" key="2">
    <citation type="submission" date="2011-04" db="EMBL/GenBank/DDBJ databases">
        <authorList>
            <person name="Genoscope - CEA"/>
        </authorList>
    </citation>
    <scope>NUCLEOTIDE SEQUENCE</scope>
    <source>
        <strain evidence="1">R24</strain>
    </source>
</reference>
<protein>
    <submittedName>
        <fullName evidence="1">Uncharacterized protein</fullName>
    </submittedName>
</protein>
<organism evidence="1">
    <name type="scientific">Ralstonia syzygii R24</name>
    <dbReference type="NCBI Taxonomy" id="907261"/>
    <lineage>
        <taxon>Bacteria</taxon>
        <taxon>Pseudomonadati</taxon>
        <taxon>Pseudomonadota</taxon>
        <taxon>Betaproteobacteria</taxon>
        <taxon>Burkholderiales</taxon>
        <taxon>Burkholderiaceae</taxon>
        <taxon>Ralstonia</taxon>
        <taxon>Ralstonia solanacearum species complex</taxon>
    </lineage>
</organism>
<sequence>MENFLRILNANLTTFCKRFTQSPA</sequence>
<dbReference type="EMBL" id="FR854090">
    <property type="protein sequence ID" value="CCA88259.1"/>
    <property type="molecule type" value="Genomic_DNA"/>
</dbReference>
<accession>G3AAB2</accession>
<reference evidence="1" key="1">
    <citation type="journal article" date="2011" name="PLoS ONE">
        <title>Ralstonia syzygii, the Blood Disease Bacterium and some Asian R. solanacearum strains form a single genomic species despite divergent lifestyles.</title>
        <authorList>
            <person name="Remenant B."/>
            <person name="de Cambiaire J.C."/>
            <person name="Cellier G."/>
            <person name="Jacobs J.M."/>
            <person name="Mangenot S."/>
            <person name="Barbe V."/>
            <person name="Lajus A."/>
            <person name="Vallenet D."/>
            <person name="Medigue C."/>
            <person name="Fegan M."/>
            <person name="Allen C."/>
            <person name="Prior P."/>
        </authorList>
    </citation>
    <scope>NUCLEOTIDE SEQUENCE</scope>
    <source>
        <strain evidence="1">R24</strain>
    </source>
</reference>